<dbReference type="InterPro" id="IPR036676">
    <property type="entry name" value="PurM-like_C_sf"/>
</dbReference>
<keyword evidence="13" id="KW-1185">Reference proteome</keyword>
<feature type="domain" description="PurM-like N-terminal" evidence="9">
    <location>
        <begin position="72"/>
        <end position="192"/>
    </location>
</feature>
<dbReference type="PANTHER" id="PTHR43555:SF1">
    <property type="entry name" value="PHOSPHORIBOSYLFORMYLGLYCINAMIDINE SYNTHASE SUBUNIT PURL"/>
    <property type="match status" value="1"/>
</dbReference>
<dbReference type="Pfam" id="PF00586">
    <property type="entry name" value="AIRS"/>
    <property type="match status" value="2"/>
</dbReference>
<dbReference type="InterPro" id="IPR010074">
    <property type="entry name" value="PRibForGlyAmidine_synth_PurL"/>
</dbReference>
<feature type="binding site" evidence="8">
    <location>
        <position position="493"/>
    </location>
    <ligand>
        <name>ATP</name>
        <dbReference type="ChEBI" id="CHEBI:30616"/>
    </ligand>
</feature>
<dbReference type="InterPro" id="IPR010918">
    <property type="entry name" value="PurM-like_C_dom"/>
</dbReference>
<keyword evidence="4 8" id="KW-0547">Nucleotide-binding</keyword>
<feature type="binding site" evidence="8">
    <location>
        <position position="50"/>
    </location>
    <ligand>
        <name>ATP</name>
        <dbReference type="ChEBI" id="CHEBI:30616"/>
    </ligand>
</feature>
<organism evidence="12 13">
    <name type="scientific">Jannaschia ovalis</name>
    <dbReference type="NCBI Taxonomy" id="3038773"/>
    <lineage>
        <taxon>Bacteria</taxon>
        <taxon>Pseudomonadati</taxon>
        <taxon>Pseudomonadota</taxon>
        <taxon>Alphaproteobacteria</taxon>
        <taxon>Rhodobacterales</taxon>
        <taxon>Roseobacteraceae</taxon>
        <taxon>Jannaschia</taxon>
    </lineage>
</organism>
<feature type="binding site" evidence="8">
    <location>
        <position position="94"/>
    </location>
    <ligand>
        <name>ATP</name>
        <dbReference type="ChEBI" id="CHEBI:30616"/>
    </ligand>
</feature>
<dbReference type="InterPro" id="IPR036921">
    <property type="entry name" value="PurM-like_N_sf"/>
</dbReference>
<evidence type="ECO:0000259" key="9">
    <source>
        <dbReference type="Pfam" id="PF00586"/>
    </source>
</evidence>
<gene>
    <name evidence="8 12" type="primary">purL</name>
    <name evidence="12" type="ORF">P8627_14260</name>
</gene>
<dbReference type="SUPFAM" id="SSF55326">
    <property type="entry name" value="PurM N-terminal domain-like"/>
    <property type="match status" value="2"/>
</dbReference>
<dbReference type="GO" id="GO:0004642">
    <property type="term" value="F:phosphoribosylformylglycinamidine synthase activity"/>
    <property type="evidence" value="ECO:0007669"/>
    <property type="project" value="UniProtKB-EC"/>
</dbReference>
<feature type="binding site" evidence="8">
    <location>
        <position position="271"/>
    </location>
    <ligand>
        <name>Mg(2+)</name>
        <dbReference type="ChEBI" id="CHEBI:18420"/>
        <label>2</label>
    </ligand>
</feature>
<dbReference type="PIRSF" id="PIRSF001587">
    <property type="entry name" value="FGAM_synthase_II"/>
    <property type="match status" value="1"/>
</dbReference>
<keyword evidence="1 8" id="KW-0963">Cytoplasm</keyword>
<dbReference type="RefSeq" id="WP_279964894.1">
    <property type="nucleotide sequence ID" value="NZ_CP122537.1"/>
</dbReference>
<feature type="active site" evidence="8">
    <location>
        <position position="47"/>
    </location>
</feature>
<evidence type="ECO:0000256" key="7">
    <source>
        <dbReference type="ARBA" id="ARBA00022842"/>
    </source>
</evidence>
<dbReference type="EMBL" id="CP122537">
    <property type="protein sequence ID" value="WGH78181.1"/>
    <property type="molecule type" value="Genomic_DNA"/>
</dbReference>
<accession>A0ABY8LAL8</accession>
<evidence type="ECO:0000259" key="10">
    <source>
        <dbReference type="Pfam" id="PF02769"/>
    </source>
</evidence>
<comment type="pathway">
    <text evidence="8">Purine metabolism; IMP biosynthesis via de novo pathway; 5-amino-1-(5-phospho-D-ribosyl)imidazole from N(2)-formyl-N(1)-(5-phospho-D-ribosyl)glycinamide: step 1/2.</text>
</comment>
<dbReference type="Proteomes" id="UP001243420">
    <property type="component" value="Chromosome"/>
</dbReference>
<feature type="binding site" evidence="8">
    <location>
        <position position="119"/>
    </location>
    <ligand>
        <name>substrate</name>
    </ligand>
</feature>
<dbReference type="Pfam" id="PF02769">
    <property type="entry name" value="AIRS_C"/>
    <property type="match status" value="2"/>
</dbReference>
<evidence type="ECO:0000313" key="13">
    <source>
        <dbReference type="Proteomes" id="UP001243420"/>
    </source>
</evidence>
<feature type="domain" description="PurM-like C-terminal" evidence="10">
    <location>
        <begin position="573"/>
        <end position="697"/>
    </location>
</feature>
<dbReference type="HAMAP" id="MF_00420">
    <property type="entry name" value="PurL_2"/>
    <property type="match status" value="1"/>
</dbReference>
<evidence type="ECO:0000259" key="11">
    <source>
        <dbReference type="Pfam" id="PF18072"/>
    </source>
</evidence>
<feature type="binding site" evidence="8">
    <location>
        <position position="96"/>
    </location>
    <ligand>
        <name>Mg(2+)</name>
        <dbReference type="ChEBI" id="CHEBI:18420"/>
        <label>1</label>
    </ligand>
</feature>
<evidence type="ECO:0000256" key="6">
    <source>
        <dbReference type="ARBA" id="ARBA00022840"/>
    </source>
</evidence>
<comment type="subcellular location">
    <subcellularLocation>
        <location evidence="8">Cytoplasm</location>
    </subcellularLocation>
</comment>
<evidence type="ECO:0000256" key="4">
    <source>
        <dbReference type="ARBA" id="ARBA00022741"/>
    </source>
</evidence>
<dbReference type="NCBIfam" id="TIGR01736">
    <property type="entry name" value="FGAM_synth_II"/>
    <property type="match status" value="1"/>
</dbReference>
<keyword evidence="3 8" id="KW-0479">Metal-binding</keyword>
<reference evidence="12 13" key="1">
    <citation type="submission" date="2023-04" db="EMBL/GenBank/DDBJ databases">
        <title>Jannaschia ovalis sp. nov., a marine bacterium isolated from sea tidal flat.</title>
        <authorList>
            <person name="Kwon D.Y."/>
            <person name="Kim J.-J."/>
        </authorList>
    </citation>
    <scope>NUCLEOTIDE SEQUENCE [LARGE SCALE GENOMIC DNA]</scope>
    <source>
        <strain evidence="12 13">GRR-S6-38</strain>
    </source>
</reference>
<sequence>MSDPALTPELIAAHGLKPDEYDRILEIMGREPSFTELGIFSAMWNEHCSYKSSKKWLRTLPTKGPQVICGPGENAGVVDIGAGADGTRQAVVFKMESHNHPSYIEPYQGAATGVGGILRDVFTMGARPVAAMNALSFGEPSHPKTRQLVHGVVEGVGGYGNCFGVPTVGGEVRFHASYNGNCLVNAFAAGIADADAIFYSAASGVGRPVVYLGAKTGRDGVGGATMASAEFDDTIDEKRPTVQVGDPFTEKRLMEACLELMATGAVVSIQDMGAAGLTCSAVEMGDKGGLGIRLDLDRVPVREEAMTAYEMMLSESQERMLMVLDPEKEDAARAVFEKWDLDFAIVGETIAEDRFIIVHSGETKADLPLSTLASSAPEYDRPWEPAPAPAPLGDVPAVDGIDGLRSLLGSANYCARDWVIEQYDTQVMADTIVPPAHDGGVIRVHGTDKALAFTADVTPRYVKANPRQGGRQAVAEAYRNLVARGARPLAATDNLNFGNPEKPAIMGQLVEAIGGIGEACLALDMPIVSGNVSLYNETDGTGIDPTPTIGAVGLIDALEHRIAGRADVRMLALLLGGEGTHLGRSALLAEHLGRAEGDAPHVDLEAERVHGEFILANRAWITACTDLSDGGLALAAFTLAEAGGVGVTLDVDTTEGLFGEDQGRYLLACTFDCAEALMVAAGQAGVTLTMVGQFGGDTVKLGRSEAPLEGLSALYRGRFGELFG</sequence>
<dbReference type="SUPFAM" id="SSF56042">
    <property type="entry name" value="PurM C-terminal domain-like"/>
    <property type="match status" value="2"/>
</dbReference>
<dbReference type="Gene3D" id="3.90.650.10">
    <property type="entry name" value="PurM-like C-terminal domain"/>
    <property type="match status" value="2"/>
</dbReference>
<feature type="active site" description="Proton acceptor" evidence="8">
    <location>
        <position position="98"/>
    </location>
</feature>
<dbReference type="EC" id="6.3.5.3" evidence="8"/>
<feature type="binding site" evidence="8">
    <location>
        <position position="120"/>
    </location>
    <ligand>
        <name>Mg(2+)</name>
        <dbReference type="ChEBI" id="CHEBI:18420"/>
        <label>2</label>
    </ligand>
</feature>
<dbReference type="Gene3D" id="3.30.1330.10">
    <property type="entry name" value="PurM-like, N-terminal domain"/>
    <property type="match status" value="2"/>
</dbReference>
<evidence type="ECO:0000256" key="1">
    <source>
        <dbReference type="ARBA" id="ARBA00022490"/>
    </source>
</evidence>
<feature type="binding site" evidence="8">
    <location>
        <position position="531"/>
    </location>
    <ligand>
        <name>Mg(2+)</name>
        <dbReference type="ChEBI" id="CHEBI:18420"/>
        <label>1</label>
    </ligand>
</feature>
<comment type="function">
    <text evidence="8">Part of the phosphoribosylformylglycinamidine synthase complex involved in the purines biosynthetic pathway. Catalyzes the ATP-dependent conversion of formylglycinamide ribonucleotide (FGAR) and glutamine to yield formylglycinamidine ribonucleotide (FGAM) and glutamate. The FGAM synthase complex is composed of three subunits. PurQ produces an ammonia molecule by converting glutamine to glutamate. PurL transfers the ammonia molecule to FGAR to form FGAM in an ATP-dependent manner. PurS interacts with PurQ and PurL and is thought to assist in the transfer of the ammonia molecule from PurQ to PurL.</text>
</comment>
<protein>
    <recommendedName>
        <fullName evidence="8">Phosphoribosylformylglycinamidine synthase subunit PurL</fullName>
        <shortName evidence="8">FGAM synthase</shortName>
        <ecNumber evidence="8">6.3.5.3</ecNumber>
    </recommendedName>
    <alternativeName>
        <fullName evidence="8">Formylglycinamide ribonucleotide amidotransferase subunit II</fullName>
        <shortName evidence="8">FGAR amidotransferase II</shortName>
        <shortName evidence="8">FGAR-AT II</shortName>
    </alternativeName>
    <alternativeName>
        <fullName evidence="8">Glutamine amidotransferase PurL</fullName>
    </alternativeName>
    <alternativeName>
        <fullName evidence="8">Phosphoribosylformylglycinamidine synthase subunit II</fullName>
    </alternativeName>
</protein>
<comment type="subunit">
    <text evidence="8">Monomer. Part of the FGAM synthase complex composed of 1 PurL, 1 PurQ and 2 PurS subunits.</text>
</comment>
<feature type="domain" description="PurM-like N-terminal" evidence="9">
    <location>
        <begin position="437"/>
        <end position="555"/>
    </location>
</feature>
<name>A0ABY8LAL8_9RHOB</name>
<feature type="binding site" evidence="8">
    <location>
        <begin position="315"/>
        <end position="317"/>
    </location>
    <ligand>
        <name>substrate</name>
    </ligand>
</feature>
<keyword evidence="2 8" id="KW-0436">Ligase</keyword>
<evidence type="ECO:0000313" key="12">
    <source>
        <dbReference type="EMBL" id="WGH78181.1"/>
    </source>
</evidence>
<dbReference type="InterPro" id="IPR041609">
    <property type="entry name" value="PurL_linker"/>
</dbReference>
<keyword evidence="7 8" id="KW-0460">Magnesium</keyword>
<evidence type="ECO:0000256" key="8">
    <source>
        <dbReference type="HAMAP-Rule" id="MF_00420"/>
    </source>
</evidence>
<evidence type="ECO:0000256" key="5">
    <source>
        <dbReference type="ARBA" id="ARBA00022755"/>
    </source>
</evidence>
<evidence type="ECO:0000256" key="3">
    <source>
        <dbReference type="ARBA" id="ARBA00022723"/>
    </source>
</evidence>
<comment type="similarity">
    <text evidence="8">Belongs to the FGAMS family.</text>
</comment>
<dbReference type="CDD" id="cd02203">
    <property type="entry name" value="PurL_repeat1"/>
    <property type="match status" value="1"/>
</dbReference>
<dbReference type="CDD" id="cd02204">
    <property type="entry name" value="PurL_repeat2"/>
    <property type="match status" value="1"/>
</dbReference>
<proteinExistence type="inferred from homology"/>
<dbReference type="InterPro" id="IPR016188">
    <property type="entry name" value="PurM-like_N"/>
</dbReference>
<feature type="domain" description="PurM-like C-terminal" evidence="10">
    <location>
        <begin position="205"/>
        <end position="358"/>
    </location>
</feature>
<dbReference type="PANTHER" id="PTHR43555">
    <property type="entry name" value="PHOSPHORIBOSYLFORMYLGLYCINAMIDINE SYNTHASE SUBUNIT PURL"/>
    <property type="match status" value="1"/>
</dbReference>
<dbReference type="Pfam" id="PF18072">
    <property type="entry name" value="FGAR-AT_linker"/>
    <property type="match status" value="1"/>
</dbReference>
<feature type="binding site" evidence="8">
    <location>
        <position position="530"/>
    </location>
    <ligand>
        <name>ATP</name>
        <dbReference type="ChEBI" id="CHEBI:30616"/>
    </ligand>
</feature>
<dbReference type="NCBIfam" id="NF002290">
    <property type="entry name" value="PRK01213.1"/>
    <property type="match status" value="1"/>
</dbReference>
<feature type="binding site" evidence="8">
    <location>
        <position position="533"/>
    </location>
    <ligand>
        <name>substrate</name>
    </ligand>
</feature>
<feature type="binding site" evidence="8">
    <location>
        <begin position="97"/>
        <end position="100"/>
    </location>
    <ligand>
        <name>substrate</name>
    </ligand>
</feature>
<keyword evidence="6 8" id="KW-0067">ATP-binding</keyword>
<feature type="domain" description="Phosphoribosylformylglycinamidine synthase linker" evidence="11">
    <location>
        <begin position="14"/>
        <end position="51"/>
    </location>
</feature>
<keyword evidence="5 8" id="KW-0658">Purine biosynthesis</keyword>
<comment type="caution">
    <text evidence="8">Lacks conserved residue(s) required for the propagation of feature annotation.</text>
</comment>
<evidence type="ECO:0000256" key="2">
    <source>
        <dbReference type="ARBA" id="ARBA00022598"/>
    </source>
</evidence>
<feature type="binding site" evidence="8">
    <location>
        <position position="243"/>
    </location>
    <ligand>
        <name>substrate</name>
    </ligand>
</feature>
<comment type="catalytic activity">
    <reaction evidence="8">
        <text>N(2)-formyl-N(1)-(5-phospho-beta-D-ribosyl)glycinamide + L-glutamine + ATP + H2O = 2-formamido-N(1)-(5-O-phospho-beta-D-ribosyl)acetamidine + L-glutamate + ADP + phosphate + H(+)</text>
        <dbReference type="Rhea" id="RHEA:17129"/>
        <dbReference type="ChEBI" id="CHEBI:15377"/>
        <dbReference type="ChEBI" id="CHEBI:15378"/>
        <dbReference type="ChEBI" id="CHEBI:29985"/>
        <dbReference type="ChEBI" id="CHEBI:30616"/>
        <dbReference type="ChEBI" id="CHEBI:43474"/>
        <dbReference type="ChEBI" id="CHEBI:58359"/>
        <dbReference type="ChEBI" id="CHEBI:147286"/>
        <dbReference type="ChEBI" id="CHEBI:147287"/>
        <dbReference type="ChEBI" id="CHEBI:456216"/>
        <dbReference type="EC" id="6.3.5.3"/>
    </reaction>
</comment>